<dbReference type="Gene3D" id="2.60.40.10">
    <property type="entry name" value="Immunoglobulins"/>
    <property type="match status" value="1"/>
</dbReference>
<gene>
    <name evidence="5" type="primary">CDON</name>
    <name evidence="5" type="ORF">TR143647</name>
</gene>
<evidence type="ECO:0000256" key="1">
    <source>
        <dbReference type="SAM" id="MobiDB-lite"/>
    </source>
</evidence>
<feature type="region of interest" description="Disordered" evidence="1">
    <location>
        <begin position="552"/>
        <end position="596"/>
    </location>
</feature>
<keyword evidence="2" id="KW-0472">Membrane</keyword>
<protein>
    <submittedName>
        <fullName evidence="5">Cell adhesion molecule-related/down-regulated by oncogenes</fullName>
    </submittedName>
</protein>
<organism evidence="5">
    <name type="scientific">Schistocephalus solidus</name>
    <name type="common">Tapeworm</name>
    <dbReference type="NCBI Taxonomy" id="70667"/>
    <lineage>
        <taxon>Eukaryota</taxon>
        <taxon>Metazoa</taxon>
        <taxon>Spiralia</taxon>
        <taxon>Lophotrochozoa</taxon>
        <taxon>Platyhelminthes</taxon>
        <taxon>Cestoda</taxon>
        <taxon>Eucestoda</taxon>
        <taxon>Diphyllobothriidea</taxon>
        <taxon>Diphyllobothriidae</taxon>
        <taxon>Schistocephalus</taxon>
    </lineage>
</organism>
<evidence type="ECO:0000313" key="5">
    <source>
        <dbReference type="EMBL" id="JAP55776.1"/>
    </source>
</evidence>
<evidence type="ECO:0000256" key="3">
    <source>
        <dbReference type="SAM" id="SignalP"/>
    </source>
</evidence>
<dbReference type="AlphaFoldDB" id="A0A0X3Q950"/>
<feature type="region of interest" description="Disordered" evidence="1">
    <location>
        <begin position="25"/>
        <end position="46"/>
    </location>
</feature>
<feature type="compositionally biased region" description="Polar residues" evidence="1">
    <location>
        <begin position="876"/>
        <end position="891"/>
    </location>
</feature>
<feature type="region of interest" description="Disordered" evidence="1">
    <location>
        <begin position="312"/>
        <end position="334"/>
    </location>
</feature>
<keyword evidence="2" id="KW-1133">Transmembrane helix</keyword>
<dbReference type="SUPFAM" id="SSF49265">
    <property type="entry name" value="Fibronectin type III"/>
    <property type="match status" value="1"/>
</dbReference>
<feature type="domain" description="Fibronectin type-III" evidence="4">
    <location>
        <begin position="83"/>
        <end position="195"/>
    </location>
</feature>
<feature type="compositionally biased region" description="Basic and acidic residues" evidence="1">
    <location>
        <begin position="34"/>
        <end position="46"/>
    </location>
</feature>
<sequence>MPNVGVTLIVLYSMSFAKPVCSTTSELENTADVPKSKRSYESASDAERLDNQAVDWPFSPGIGNASLSLSTPHPYHADRIEKANWRPKVTVMGDNLAVNLTWRSRHSLLRPVKTYRVEYRRRSARSSRWSKPFAITYDPVDKPLVKTFSYITSKHLEAGMVYQFRVRTEFQNGDEERSAWSAKTSFSYISRVPPLLSVATRLPDGAIYVKWVLYKMRVGFPIDHFIVLFRKVIKLPNGETGYSGFQYVVVPGHLDEYQVSGLDSHSNYMFVVYGVHEPPQVRPSEAIFTGGLNDRKITQFSQEVFVPAETTEPNVVGLSPPSQPSDDTSPTKPRLFDMNSTSSNSLMFLILGVLAGFMLTVMLALVAVCFCRQHREKLRLLAQMNSNTKDQPTTYDVPGGMDDQPQPKTDEGAGKADLRLLVSFQPHHHHRHQPPGFLLSDLTPLAVANFRTATLLTGSAEPGRRPHAPSFHSSSTNSPSRANGEVCSGDGGRGDEHQHHQQQQQQPMSLAASFNGTTVTSGGAFPSENTKLPPRPDDLECTRSLASSCASNRTDSACSSFPPDPPAEAKREPPSGGSIHDESDDDENAGAALPMTPTKGLSTAFYTQMPFGLPAYPTVNTFECPSFFDSRHSLSVAAPSHTTFSGGVGGGGGAGGGRRFSPIIGRRSKLLSPLMEPYPEIGGARIDGQVMTHHGCRRTAAVLSGLRPSDEDHALPLLQRSVLFPRSLLGRQGQRNRRIHSFSSATTAAAPMADVELPVSRCQSPTTTAAATTSAGAVAAALRIQAIVPNEPMCCSAGSRRSRSPTAYFPGLRITRCSDLSPAVLVGSSKEADAAASIPQSLPSSTRFQIAPALGLAPAMQSSGAVRSLSDHRNSDSSVRPYQADAATQTGPLPAYPTDASRYSIPPDSVRLLDQPVSSDRDLNNSRSVRTSEDSLPPGPTGLSGSECFDGVFVTAANCSSAIPSPAYSAPSQTDFVASFDQLQNSPPALNTGCPTEDACSPTDCAGGISASEPSVQSQPFPPPRPSP</sequence>
<proteinExistence type="predicted"/>
<dbReference type="InterPro" id="IPR013783">
    <property type="entry name" value="Ig-like_fold"/>
</dbReference>
<feature type="region of interest" description="Disordered" evidence="1">
    <location>
        <begin position="1005"/>
        <end position="1028"/>
    </location>
</feature>
<evidence type="ECO:0000259" key="4">
    <source>
        <dbReference type="PROSITE" id="PS50853"/>
    </source>
</evidence>
<evidence type="ECO:0000256" key="2">
    <source>
        <dbReference type="SAM" id="Phobius"/>
    </source>
</evidence>
<feature type="chain" id="PRO_5007051529" evidence="3">
    <location>
        <begin position="23"/>
        <end position="1028"/>
    </location>
</feature>
<dbReference type="InterPro" id="IPR036116">
    <property type="entry name" value="FN3_sf"/>
</dbReference>
<dbReference type="PROSITE" id="PS50853">
    <property type="entry name" value="FN3"/>
    <property type="match status" value="1"/>
</dbReference>
<dbReference type="EMBL" id="GEEE01007449">
    <property type="protein sequence ID" value="JAP55776.1"/>
    <property type="molecule type" value="Transcribed_RNA"/>
</dbReference>
<feature type="transmembrane region" description="Helical" evidence="2">
    <location>
        <begin position="346"/>
        <end position="371"/>
    </location>
</feature>
<feature type="region of interest" description="Disordered" evidence="1">
    <location>
        <begin position="457"/>
        <end position="539"/>
    </location>
</feature>
<feature type="compositionally biased region" description="Low complexity" evidence="1">
    <location>
        <begin position="470"/>
        <end position="480"/>
    </location>
</feature>
<reference evidence="5" key="1">
    <citation type="submission" date="2016-01" db="EMBL/GenBank/DDBJ databases">
        <title>Reference transcriptome for the parasite Schistocephalus solidus: insights into the molecular evolution of parasitism.</title>
        <authorList>
            <person name="Hebert F.O."/>
            <person name="Grambauer S."/>
            <person name="Barber I."/>
            <person name="Landry C.R."/>
            <person name="Aubin-Horth N."/>
        </authorList>
    </citation>
    <scope>NUCLEOTIDE SEQUENCE</scope>
</reference>
<accession>A0A0X3Q950</accession>
<keyword evidence="2" id="KW-0812">Transmembrane</keyword>
<dbReference type="InterPro" id="IPR003961">
    <property type="entry name" value="FN3_dom"/>
</dbReference>
<feature type="region of interest" description="Disordered" evidence="1">
    <location>
        <begin position="865"/>
        <end position="943"/>
    </location>
</feature>
<feature type="compositionally biased region" description="Polar residues" evidence="1">
    <location>
        <begin position="512"/>
        <end position="521"/>
    </location>
</feature>
<feature type="signal peptide" evidence="3">
    <location>
        <begin position="1"/>
        <end position="22"/>
    </location>
</feature>
<feature type="region of interest" description="Disordered" evidence="1">
    <location>
        <begin position="388"/>
        <end position="412"/>
    </location>
</feature>
<name>A0A0X3Q950_SCHSO</name>
<dbReference type="CDD" id="cd00063">
    <property type="entry name" value="FN3"/>
    <property type="match status" value="1"/>
</dbReference>
<keyword evidence="3" id="KW-0732">Signal</keyword>